<dbReference type="PROSITE" id="PS50054">
    <property type="entry name" value="TYR_PHOSPHATASE_DUAL"/>
    <property type="match status" value="1"/>
</dbReference>
<dbReference type="InterPro" id="IPR029021">
    <property type="entry name" value="Prot-tyrosine_phosphatase-like"/>
</dbReference>
<dbReference type="EMBL" id="BTCM01000001">
    <property type="protein sequence ID" value="GMK53971.1"/>
    <property type="molecule type" value="Genomic_DNA"/>
</dbReference>
<dbReference type="InterPro" id="IPR003595">
    <property type="entry name" value="Tyr_Pase_cat"/>
</dbReference>
<dbReference type="Gene3D" id="3.90.190.10">
    <property type="entry name" value="Protein tyrosine phosphatase superfamily"/>
    <property type="match status" value="1"/>
</dbReference>
<dbReference type="InterPro" id="IPR000340">
    <property type="entry name" value="Dual-sp_phosphatase_cat-dom"/>
</dbReference>
<dbReference type="Pfam" id="PF00782">
    <property type="entry name" value="DSPc"/>
    <property type="match status" value="1"/>
</dbReference>
<keyword evidence="4" id="KW-0904">Protein phosphatase</keyword>
<feature type="region of interest" description="Disordered" evidence="5">
    <location>
        <begin position="478"/>
        <end position="516"/>
    </location>
</feature>
<evidence type="ECO:0000256" key="4">
    <source>
        <dbReference type="ARBA" id="ARBA00022912"/>
    </source>
</evidence>
<dbReference type="AlphaFoldDB" id="A0AAD3TP96"/>
<evidence type="ECO:0000256" key="2">
    <source>
        <dbReference type="ARBA" id="ARBA00013064"/>
    </source>
</evidence>
<comment type="caution">
    <text evidence="8">The sequence shown here is derived from an EMBL/GenBank/DDBJ whole genome shotgun (WGS) entry which is preliminary data.</text>
</comment>
<feature type="domain" description="Tyrosine-protein phosphatase" evidence="6">
    <location>
        <begin position="97"/>
        <end position="257"/>
    </location>
</feature>
<reference evidence="8" key="1">
    <citation type="journal article" date="2023" name="BMC Genomics">
        <title>Chromosome-level genome assemblies of Cutaneotrichosporon spp. (Trichosporonales, Basidiomycota) reveal imbalanced evolution between nucleotide sequences and chromosome synteny.</title>
        <authorList>
            <person name="Kobayashi Y."/>
            <person name="Kayamori A."/>
            <person name="Aoki K."/>
            <person name="Shiwa Y."/>
            <person name="Matsutani M."/>
            <person name="Fujita N."/>
            <person name="Sugita T."/>
            <person name="Iwasaki W."/>
            <person name="Tanaka N."/>
            <person name="Takashima M."/>
        </authorList>
    </citation>
    <scope>NUCLEOTIDE SEQUENCE</scope>
    <source>
        <strain evidence="8">HIS016</strain>
    </source>
</reference>
<dbReference type="Proteomes" id="UP001222932">
    <property type="component" value="Unassembled WGS sequence"/>
</dbReference>
<dbReference type="PANTHER" id="PTHR45848">
    <property type="entry name" value="DUAL SPECIFICITY PROTEIN PHOSPHATASE 12 FAMILY MEMBER"/>
    <property type="match status" value="1"/>
</dbReference>
<evidence type="ECO:0000256" key="1">
    <source>
        <dbReference type="ARBA" id="ARBA00008601"/>
    </source>
</evidence>
<evidence type="ECO:0000259" key="6">
    <source>
        <dbReference type="PROSITE" id="PS50054"/>
    </source>
</evidence>
<feature type="compositionally biased region" description="Basic and acidic residues" evidence="5">
    <location>
        <begin position="494"/>
        <end position="504"/>
    </location>
</feature>
<dbReference type="EC" id="3.1.3.48" evidence="2"/>
<protein>
    <recommendedName>
        <fullName evidence="2">protein-tyrosine-phosphatase</fullName>
        <ecNumber evidence="2">3.1.3.48</ecNumber>
    </recommendedName>
</protein>
<dbReference type="PROSITE" id="PS50056">
    <property type="entry name" value="TYR_PHOSPHATASE_2"/>
    <property type="match status" value="1"/>
</dbReference>
<proteinExistence type="inferred from homology"/>
<evidence type="ECO:0000313" key="8">
    <source>
        <dbReference type="EMBL" id="GMK53971.1"/>
    </source>
</evidence>
<dbReference type="GO" id="GO:0005634">
    <property type="term" value="C:nucleus"/>
    <property type="evidence" value="ECO:0007669"/>
    <property type="project" value="TreeGrafter"/>
</dbReference>
<dbReference type="SMART" id="SM00195">
    <property type="entry name" value="DSPc"/>
    <property type="match status" value="1"/>
</dbReference>
<evidence type="ECO:0000313" key="9">
    <source>
        <dbReference type="Proteomes" id="UP001222932"/>
    </source>
</evidence>
<evidence type="ECO:0000256" key="3">
    <source>
        <dbReference type="ARBA" id="ARBA00022801"/>
    </source>
</evidence>
<organism evidence="8 9">
    <name type="scientific">Cutaneotrichosporon spelunceum</name>
    <dbReference type="NCBI Taxonomy" id="1672016"/>
    <lineage>
        <taxon>Eukaryota</taxon>
        <taxon>Fungi</taxon>
        <taxon>Dikarya</taxon>
        <taxon>Basidiomycota</taxon>
        <taxon>Agaricomycotina</taxon>
        <taxon>Tremellomycetes</taxon>
        <taxon>Trichosporonales</taxon>
        <taxon>Trichosporonaceae</taxon>
        <taxon>Cutaneotrichosporon</taxon>
    </lineage>
</organism>
<evidence type="ECO:0000256" key="5">
    <source>
        <dbReference type="SAM" id="MobiDB-lite"/>
    </source>
</evidence>
<dbReference type="GO" id="GO:0008138">
    <property type="term" value="F:protein tyrosine/serine/threonine phosphatase activity"/>
    <property type="evidence" value="ECO:0007669"/>
    <property type="project" value="TreeGrafter"/>
</dbReference>
<reference evidence="8" key="2">
    <citation type="submission" date="2023-06" db="EMBL/GenBank/DDBJ databases">
        <authorList>
            <person name="Kobayashi Y."/>
            <person name="Kayamori A."/>
            <person name="Aoki K."/>
            <person name="Shiwa Y."/>
            <person name="Fujita N."/>
            <person name="Sugita T."/>
            <person name="Iwasaki W."/>
            <person name="Tanaka N."/>
            <person name="Takashima M."/>
        </authorList>
    </citation>
    <scope>NUCLEOTIDE SEQUENCE</scope>
    <source>
        <strain evidence="8">HIS016</strain>
    </source>
</reference>
<keyword evidence="9" id="KW-1185">Reference proteome</keyword>
<feature type="region of interest" description="Disordered" evidence="5">
    <location>
        <begin position="292"/>
        <end position="311"/>
    </location>
</feature>
<name>A0AAD3TP96_9TREE</name>
<dbReference type="InterPro" id="IPR020422">
    <property type="entry name" value="TYR_PHOSPHATASE_DUAL_dom"/>
</dbReference>
<dbReference type="CDD" id="cd14498">
    <property type="entry name" value="DSP"/>
    <property type="match status" value="1"/>
</dbReference>
<dbReference type="PROSITE" id="PS00383">
    <property type="entry name" value="TYR_PHOSPHATASE_1"/>
    <property type="match status" value="1"/>
</dbReference>
<accession>A0AAD3TP96</accession>
<comment type="similarity">
    <text evidence="1">Belongs to the protein-tyrosine phosphatase family. Non-receptor class dual specificity subfamily.</text>
</comment>
<keyword evidence="3" id="KW-0378">Hydrolase</keyword>
<feature type="domain" description="Tyrosine specific protein phosphatases" evidence="7">
    <location>
        <begin position="177"/>
        <end position="236"/>
    </location>
</feature>
<dbReference type="InterPro" id="IPR016130">
    <property type="entry name" value="Tyr_Pase_AS"/>
</dbReference>
<dbReference type="SUPFAM" id="SSF52799">
    <property type="entry name" value="(Phosphotyrosine protein) phosphatases II"/>
    <property type="match status" value="1"/>
</dbReference>
<feature type="region of interest" description="Disordered" evidence="5">
    <location>
        <begin position="395"/>
        <end position="455"/>
    </location>
</feature>
<dbReference type="SMART" id="SM00404">
    <property type="entry name" value="PTPc_motif"/>
    <property type="match status" value="1"/>
</dbReference>
<gene>
    <name evidence="8" type="primary">YVH1</name>
    <name evidence="8" type="ORF">CspeluHIS016_0105570</name>
</gene>
<evidence type="ECO:0000259" key="7">
    <source>
        <dbReference type="PROSITE" id="PS50056"/>
    </source>
</evidence>
<dbReference type="GO" id="GO:0004725">
    <property type="term" value="F:protein tyrosine phosphatase activity"/>
    <property type="evidence" value="ECO:0007669"/>
    <property type="project" value="UniProtKB-EC"/>
</dbReference>
<dbReference type="InterPro" id="IPR000387">
    <property type="entry name" value="Tyr_Pase_dom"/>
</dbReference>
<dbReference type="PANTHER" id="PTHR45848:SF4">
    <property type="entry name" value="DUAL SPECIFICITY PROTEIN PHOSPHATASE 12"/>
    <property type="match status" value="1"/>
</dbReference>
<sequence length="605" mass="65465">MSTSRSKSGTHDAAPADSLKPDKQAIDDVFAQVEETGTLEGAAQRLAELGAAEDGAGTAQHQRRMRSFENDPEEAAYFATQRRFEEDKEEQVVQPEHLNEIVEGLWVGDLMAAMDTNGLCERGISNVVSLLRPRLRFSDDFAVYAIPIDDAPETDILKELPGAVAWISEALQRRAGHEPEERAKELRKAPETKAGGVLVHCQAGMSRSATVAAAFLMRELHLDPVEAVTFLRDRRPVVDPSDTFWHQLGLYYLADGKVTRKDRSTRQWYLERTTDHVMNAGRAPTTDHMAAYPSTPTPSQPATPVGGQRRKVRCKMCRQHLALREHMMDHILDQSPLPRSRAPSNFALPGPLTSLNLGMSTGDNDNAIEMEDEDAAPSDKLSRRLSVASDVINPLTGLPASRSRRASLASEGTRSRSRSLLGMGPDGLGMTRASSVATDEDKASGDVSPTKPAMTRAGRPILDADQLAARLPPQLAALRTGGIPPSAPTTSDRSPVEKPADKPATRSRAGSSLQFTPATPAFGAGGLSGPPPILVNPKCSGYFVEPLTWMQPVLANGNITGKLVCPNPKCGVKIGNYDWAGAQCGCKDWVTPGFCLSRSKVEEVW</sequence>
<feature type="region of interest" description="Disordered" evidence="5">
    <location>
        <begin position="1"/>
        <end position="24"/>
    </location>
</feature>